<feature type="transmembrane region" description="Helical" evidence="6">
    <location>
        <begin position="129"/>
        <end position="150"/>
    </location>
</feature>
<evidence type="ECO:0000256" key="3">
    <source>
        <dbReference type="ARBA" id="ARBA00022692"/>
    </source>
</evidence>
<name>A0A124JWB3_9SPHN</name>
<keyword evidence="4 6" id="KW-1133">Transmembrane helix</keyword>
<evidence type="ECO:0000256" key="6">
    <source>
        <dbReference type="SAM" id="Phobius"/>
    </source>
</evidence>
<proteinExistence type="inferred from homology"/>
<dbReference type="SUPFAM" id="SSF103481">
    <property type="entry name" value="Multidrug resistance efflux transporter EmrE"/>
    <property type="match status" value="2"/>
</dbReference>
<evidence type="ECO:0000256" key="5">
    <source>
        <dbReference type="ARBA" id="ARBA00023136"/>
    </source>
</evidence>
<dbReference type="InterPro" id="IPR000620">
    <property type="entry name" value="EamA_dom"/>
</dbReference>
<dbReference type="PANTHER" id="PTHR22911">
    <property type="entry name" value="ACYL-MALONYL CONDENSING ENZYME-RELATED"/>
    <property type="match status" value="1"/>
</dbReference>
<feature type="domain" description="EamA" evidence="7">
    <location>
        <begin position="159"/>
        <end position="288"/>
    </location>
</feature>
<dbReference type="AlphaFoldDB" id="A0A124JWB3"/>
<protein>
    <submittedName>
        <fullName evidence="8">Permease</fullName>
    </submittedName>
</protein>
<feature type="domain" description="EamA" evidence="7">
    <location>
        <begin position="9"/>
        <end position="143"/>
    </location>
</feature>
<reference evidence="8 9" key="1">
    <citation type="submission" date="2015-10" db="EMBL/GenBank/DDBJ databases">
        <title>Draft genome sequence of Novosphingobium fuchskuhlense DSM 25065 isolated from a surface water sample of the southwest basin of Lake Grosse Fuchskuhle.</title>
        <authorList>
            <person name="Ruckert C."/>
            <person name="Winkler A."/>
            <person name="Glaeser J."/>
            <person name="Grossart H.-P."/>
            <person name="Kalinowski J."/>
            <person name="Glaeser S."/>
        </authorList>
    </citation>
    <scope>NUCLEOTIDE SEQUENCE [LARGE SCALE GENOMIC DNA]</scope>
    <source>
        <strain evidence="8 9">FNE08-7</strain>
    </source>
</reference>
<feature type="transmembrane region" description="Helical" evidence="6">
    <location>
        <begin position="271"/>
        <end position="288"/>
    </location>
</feature>
<gene>
    <name evidence="8" type="ORF">AQZ52_04205</name>
</gene>
<organism evidence="8 9">
    <name type="scientific">Novosphingobium fuchskuhlense</name>
    <dbReference type="NCBI Taxonomy" id="1117702"/>
    <lineage>
        <taxon>Bacteria</taxon>
        <taxon>Pseudomonadati</taxon>
        <taxon>Pseudomonadota</taxon>
        <taxon>Alphaproteobacteria</taxon>
        <taxon>Sphingomonadales</taxon>
        <taxon>Sphingomonadaceae</taxon>
        <taxon>Novosphingobium</taxon>
    </lineage>
</organism>
<dbReference type="GO" id="GO:0016020">
    <property type="term" value="C:membrane"/>
    <property type="evidence" value="ECO:0007669"/>
    <property type="project" value="UniProtKB-SubCell"/>
</dbReference>
<comment type="similarity">
    <text evidence="2">Belongs to the drug/metabolite transporter (DMT) superfamily. 10 TMS drug/metabolite exporter (DME) (TC 2.A.7.3) family.</text>
</comment>
<feature type="transmembrane region" description="Helical" evidence="6">
    <location>
        <begin position="77"/>
        <end position="95"/>
    </location>
</feature>
<dbReference type="Gene3D" id="1.10.3730.20">
    <property type="match status" value="1"/>
</dbReference>
<dbReference type="STRING" id="1117702.AQZ52_04205"/>
<evidence type="ECO:0000256" key="4">
    <source>
        <dbReference type="ARBA" id="ARBA00022989"/>
    </source>
</evidence>
<feature type="transmembrane region" description="Helical" evidence="6">
    <location>
        <begin position="29"/>
        <end position="56"/>
    </location>
</feature>
<accession>A0A124JWB3</accession>
<dbReference type="InterPro" id="IPR037185">
    <property type="entry name" value="EmrE-like"/>
</dbReference>
<dbReference type="Pfam" id="PF00892">
    <property type="entry name" value="EamA"/>
    <property type="match status" value="2"/>
</dbReference>
<feature type="transmembrane region" description="Helical" evidence="6">
    <location>
        <begin position="156"/>
        <end position="176"/>
    </location>
</feature>
<evidence type="ECO:0000313" key="8">
    <source>
        <dbReference type="EMBL" id="KUR73160.1"/>
    </source>
</evidence>
<keyword evidence="3 6" id="KW-0812">Transmembrane</keyword>
<feature type="transmembrane region" description="Helical" evidence="6">
    <location>
        <begin position="101"/>
        <end position="122"/>
    </location>
</feature>
<evidence type="ECO:0000256" key="2">
    <source>
        <dbReference type="ARBA" id="ARBA00009853"/>
    </source>
</evidence>
<dbReference type="Proteomes" id="UP000058012">
    <property type="component" value="Unassembled WGS sequence"/>
</dbReference>
<feature type="transmembrane region" description="Helical" evidence="6">
    <location>
        <begin position="188"/>
        <end position="209"/>
    </location>
</feature>
<feature type="transmembrane region" description="Helical" evidence="6">
    <location>
        <begin position="245"/>
        <end position="265"/>
    </location>
</feature>
<dbReference type="EMBL" id="LLZS01000003">
    <property type="protein sequence ID" value="KUR73160.1"/>
    <property type="molecule type" value="Genomic_DNA"/>
</dbReference>
<keyword evidence="9" id="KW-1185">Reference proteome</keyword>
<evidence type="ECO:0000256" key="1">
    <source>
        <dbReference type="ARBA" id="ARBA00004141"/>
    </source>
</evidence>
<feature type="transmembrane region" description="Helical" evidence="6">
    <location>
        <begin position="215"/>
        <end position="238"/>
    </location>
</feature>
<sequence length="301" mass="32123">MKRAVPLLPILSALTGLLCFGVMDGFMKIASIAVGAYAALFWRNMVGSVVMLPVWLARGNKDGRRGLPAWPAMRLHFMRSGVCGVMAVLFFYGLARTPVAEAMALSFIAPLMALYLAAVTLGEELSRRAVTGSLLALGGVGVIAAGKFGGTYNAESVHGLIAILLSAVLYAWNLVLQRRQSQLAGPEEISFFQTFLIFCLLSLGAWWFAPVPPVHVWLVLAASAVLSTGSLMLLGWAYARAEAQVLVPLEYTAFIWAALTGWVVFSEPLTVRTLAGVVLIVAGCLIALRRSAPAEAGAERA</sequence>
<comment type="caution">
    <text evidence="8">The sequence shown here is derived from an EMBL/GenBank/DDBJ whole genome shotgun (WGS) entry which is preliminary data.</text>
</comment>
<evidence type="ECO:0000259" key="7">
    <source>
        <dbReference type="Pfam" id="PF00892"/>
    </source>
</evidence>
<dbReference type="OrthoDB" id="7818056at2"/>
<comment type="subcellular location">
    <subcellularLocation>
        <location evidence="1">Membrane</location>
        <topology evidence="1">Multi-pass membrane protein</topology>
    </subcellularLocation>
</comment>
<evidence type="ECO:0000313" key="9">
    <source>
        <dbReference type="Proteomes" id="UP000058012"/>
    </source>
</evidence>
<keyword evidence="5 6" id="KW-0472">Membrane</keyword>
<dbReference type="PANTHER" id="PTHR22911:SF6">
    <property type="entry name" value="SOLUTE CARRIER FAMILY 35 MEMBER G1"/>
    <property type="match status" value="1"/>
</dbReference>